<reference evidence="8 9" key="1">
    <citation type="submission" date="2019-12" db="EMBL/GenBank/DDBJ databases">
        <title>the WGS of Blastococcus saxobsidens 67B17.</title>
        <authorList>
            <person name="Jiang Z."/>
        </authorList>
    </citation>
    <scope>NUCLEOTIDE SEQUENCE [LARGE SCALE GENOMIC DNA]</scope>
    <source>
        <strain evidence="8 9">67B17</strain>
    </source>
</reference>
<evidence type="ECO:0000256" key="4">
    <source>
        <dbReference type="ARBA" id="ARBA00023136"/>
    </source>
</evidence>
<dbReference type="InterPro" id="IPR013525">
    <property type="entry name" value="ABC2_TM"/>
</dbReference>
<name>A0A6L9W5C0_9ACTN</name>
<evidence type="ECO:0000259" key="7">
    <source>
        <dbReference type="Pfam" id="PF01061"/>
    </source>
</evidence>
<comment type="subcellular location">
    <subcellularLocation>
        <location evidence="1">Membrane</location>
        <topology evidence="1">Multi-pass membrane protein</topology>
    </subcellularLocation>
</comment>
<dbReference type="InterPro" id="IPR051784">
    <property type="entry name" value="Nod_factor_ABC_transporter"/>
</dbReference>
<dbReference type="PIRSF" id="PIRSF006648">
    <property type="entry name" value="DrrB"/>
    <property type="match status" value="1"/>
</dbReference>
<dbReference type="PANTHER" id="PTHR43229:SF2">
    <property type="entry name" value="NODULATION PROTEIN J"/>
    <property type="match status" value="1"/>
</dbReference>
<dbReference type="InterPro" id="IPR000412">
    <property type="entry name" value="ABC_2_transport"/>
</dbReference>
<feature type="domain" description="ABC-2 type transporter transmembrane" evidence="7">
    <location>
        <begin position="7"/>
        <end position="209"/>
    </location>
</feature>
<keyword evidence="5" id="KW-0046">Antibiotic resistance</keyword>
<keyword evidence="3 6" id="KW-1133">Transmembrane helix</keyword>
<organism evidence="8 9">
    <name type="scientific">Blastococcus saxobsidens</name>
    <dbReference type="NCBI Taxonomy" id="138336"/>
    <lineage>
        <taxon>Bacteria</taxon>
        <taxon>Bacillati</taxon>
        <taxon>Actinomycetota</taxon>
        <taxon>Actinomycetes</taxon>
        <taxon>Geodermatophilales</taxon>
        <taxon>Geodermatophilaceae</taxon>
        <taxon>Blastococcus</taxon>
    </lineage>
</organism>
<protein>
    <submittedName>
        <fullName evidence="8">ABC transporter permease</fullName>
    </submittedName>
</protein>
<feature type="transmembrane region" description="Helical" evidence="6">
    <location>
        <begin position="214"/>
        <end position="238"/>
    </location>
</feature>
<evidence type="ECO:0000256" key="3">
    <source>
        <dbReference type="ARBA" id="ARBA00022989"/>
    </source>
</evidence>
<dbReference type="AlphaFoldDB" id="A0A6L9W5C0"/>
<accession>A0A6L9W5C0</accession>
<dbReference type="EMBL" id="JAAGWG010000018">
    <property type="protein sequence ID" value="NEK86651.1"/>
    <property type="molecule type" value="Genomic_DNA"/>
</dbReference>
<dbReference type="GO" id="GO:0140359">
    <property type="term" value="F:ABC-type transporter activity"/>
    <property type="evidence" value="ECO:0007669"/>
    <property type="project" value="InterPro"/>
</dbReference>
<evidence type="ECO:0000256" key="6">
    <source>
        <dbReference type="SAM" id="Phobius"/>
    </source>
</evidence>
<dbReference type="GO" id="GO:0043190">
    <property type="term" value="C:ATP-binding cassette (ABC) transporter complex"/>
    <property type="evidence" value="ECO:0007669"/>
    <property type="project" value="InterPro"/>
</dbReference>
<evidence type="ECO:0000313" key="9">
    <source>
        <dbReference type="Proteomes" id="UP000479241"/>
    </source>
</evidence>
<keyword evidence="4 6" id="KW-0472">Membrane</keyword>
<feature type="transmembrane region" description="Helical" evidence="6">
    <location>
        <begin position="18"/>
        <end position="38"/>
    </location>
</feature>
<sequence length="248" mass="25852">MSPLFVFQLRRVARNKQFVFFTVLLPALFTVFLTKIIGGQMAGAAERQDVAASIMVSMMAYGAIGAALGATIRISFDRASGWLRQPRVTPVPQTQVFGVDVAVGVLLTLPSVLVVALVGRFVNGVQLPLGTWITLVAVLWAGSAAFVALGVLVGLSLDEKAAGGAIGILGVVLAALGGLWWPVEMLPEAMRGLAYSLPSYWYAELGRGVITGGLPAAVAVLAIAAYTAAFGALAVLVARRRPLYAVAG</sequence>
<comment type="caution">
    <text evidence="8">The sequence shown here is derived from an EMBL/GenBank/DDBJ whole genome shotgun (WGS) entry which is preliminary data.</text>
</comment>
<evidence type="ECO:0000256" key="2">
    <source>
        <dbReference type="ARBA" id="ARBA00022692"/>
    </source>
</evidence>
<dbReference type="Proteomes" id="UP000479241">
    <property type="component" value="Unassembled WGS sequence"/>
</dbReference>
<feature type="transmembrane region" description="Helical" evidence="6">
    <location>
        <begin position="50"/>
        <end position="76"/>
    </location>
</feature>
<feature type="transmembrane region" description="Helical" evidence="6">
    <location>
        <begin position="97"/>
        <end position="119"/>
    </location>
</feature>
<dbReference type="Pfam" id="PF01061">
    <property type="entry name" value="ABC2_membrane"/>
    <property type="match status" value="1"/>
</dbReference>
<gene>
    <name evidence="8" type="ORF">GCU60_12940</name>
</gene>
<evidence type="ECO:0000256" key="5">
    <source>
        <dbReference type="ARBA" id="ARBA00023251"/>
    </source>
</evidence>
<evidence type="ECO:0000256" key="1">
    <source>
        <dbReference type="ARBA" id="ARBA00004141"/>
    </source>
</evidence>
<evidence type="ECO:0000313" key="8">
    <source>
        <dbReference type="EMBL" id="NEK86651.1"/>
    </source>
</evidence>
<keyword evidence="2 6" id="KW-0812">Transmembrane</keyword>
<proteinExistence type="predicted"/>
<feature type="transmembrane region" description="Helical" evidence="6">
    <location>
        <begin position="162"/>
        <end position="183"/>
    </location>
</feature>
<dbReference type="RefSeq" id="WP_163205839.1">
    <property type="nucleotide sequence ID" value="NZ_JAAGWG010000018.1"/>
</dbReference>
<feature type="transmembrane region" description="Helical" evidence="6">
    <location>
        <begin position="131"/>
        <end position="155"/>
    </location>
</feature>
<dbReference type="GO" id="GO:0046677">
    <property type="term" value="P:response to antibiotic"/>
    <property type="evidence" value="ECO:0007669"/>
    <property type="project" value="UniProtKB-KW"/>
</dbReference>
<dbReference type="PANTHER" id="PTHR43229">
    <property type="entry name" value="NODULATION PROTEIN J"/>
    <property type="match status" value="1"/>
</dbReference>